<gene>
    <name evidence="5" type="ORF">HPB51_011201</name>
</gene>
<dbReference type="Gene3D" id="2.30.30.140">
    <property type="match status" value="1"/>
</dbReference>
<dbReference type="PROSITE" id="PS50084">
    <property type="entry name" value="KH_TYPE_1"/>
    <property type="match status" value="1"/>
</dbReference>
<keyword evidence="3" id="KW-1133">Transmembrane helix</keyword>
<dbReference type="AlphaFoldDB" id="A0A9J6F1R8"/>
<dbReference type="EMBL" id="JABSTU010000001">
    <property type="protein sequence ID" value="KAH8040505.1"/>
    <property type="molecule type" value="Genomic_DNA"/>
</dbReference>
<evidence type="ECO:0000256" key="2">
    <source>
        <dbReference type="SAM" id="MobiDB-lite"/>
    </source>
</evidence>
<feature type="region of interest" description="Disordered" evidence="2">
    <location>
        <begin position="290"/>
        <end position="337"/>
    </location>
</feature>
<comment type="caution">
    <text evidence="5">The sequence shown here is derived from an EMBL/GenBank/DDBJ whole genome shotgun (WGS) entry which is preliminary data.</text>
</comment>
<dbReference type="Pfam" id="PF00567">
    <property type="entry name" value="TUDOR"/>
    <property type="match status" value="1"/>
</dbReference>
<keyword evidence="1" id="KW-0694">RNA-binding</keyword>
<keyword evidence="3" id="KW-0812">Transmembrane</keyword>
<dbReference type="CDD" id="cd22395">
    <property type="entry name" value="KH-I_AKAP1"/>
    <property type="match status" value="1"/>
</dbReference>
<dbReference type="SMART" id="SM00333">
    <property type="entry name" value="TUDOR"/>
    <property type="match status" value="1"/>
</dbReference>
<organism evidence="5 6">
    <name type="scientific">Rhipicephalus microplus</name>
    <name type="common">Cattle tick</name>
    <name type="synonym">Boophilus microplus</name>
    <dbReference type="NCBI Taxonomy" id="6941"/>
    <lineage>
        <taxon>Eukaryota</taxon>
        <taxon>Metazoa</taxon>
        <taxon>Ecdysozoa</taxon>
        <taxon>Arthropoda</taxon>
        <taxon>Chelicerata</taxon>
        <taxon>Arachnida</taxon>
        <taxon>Acari</taxon>
        <taxon>Parasitiformes</taxon>
        <taxon>Ixodida</taxon>
        <taxon>Ixodoidea</taxon>
        <taxon>Ixodidae</taxon>
        <taxon>Rhipicephalinae</taxon>
        <taxon>Rhipicephalus</taxon>
        <taxon>Boophilus</taxon>
    </lineage>
</organism>
<dbReference type="InterPro" id="IPR047368">
    <property type="entry name" value="KH-I_AKAP1"/>
</dbReference>
<dbReference type="InterPro" id="IPR047367">
    <property type="entry name" value="Tudor_AKAP1"/>
</dbReference>
<proteinExistence type="predicted"/>
<dbReference type="GO" id="GO:0003723">
    <property type="term" value="F:RNA binding"/>
    <property type="evidence" value="ECO:0007669"/>
    <property type="project" value="UniProtKB-UniRule"/>
</dbReference>
<dbReference type="PROSITE" id="PS50304">
    <property type="entry name" value="TUDOR"/>
    <property type="match status" value="1"/>
</dbReference>
<dbReference type="SUPFAM" id="SSF54791">
    <property type="entry name" value="Eukaryotic type KH-domain (KH-domain type I)"/>
    <property type="match status" value="1"/>
</dbReference>
<dbReference type="InterPro" id="IPR036612">
    <property type="entry name" value="KH_dom_type_1_sf"/>
</dbReference>
<keyword evidence="6" id="KW-1185">Reference proteome</keyword>
<sequence>MAGLGPRAAAVTLPAAAALALLLSFFLLKRRRFRRSSNSECCSLSETTACLLGSDDQGEEADLRSAAPASSGDQEVLRSSSPPAPDSSPPPEPFLDMRLRDGSKAGDTKLKGSNSRIKSSRCPAAMAATTTKTAGGGPTTKPPCSNATSGKVCNASQPARQQNSVDVVVTSAVREQPAPCAVLTVEIPEQPTSVQRPEGDDSTAIDRDALCGASPSGSVDSLLGQSSPPSSTVSPARRESGSEPSSSLLAQEMAALSLAAQHSSTADASFENSTQWEAPADEVVVSTVATTTSTAPTLPGEPATRQDDAASPSTADAVQNEESVSEDKSQAQALSFSDAHSEQQSQVLWMDSIVAMGSSCVEVVCPDRCLGFAMSDRRLSAIEDMILKEIEESCEVVDLLSSSLASFHCILLGSSDSGKGGSDIHGGSEAAGGAGNLSPEEELPRTYEFELPRELCGRFIGQGGRNVTAIKTRSNTRIYVQQHPFSSKLKICSIQGTTEEIRTALELIRKKFPLHVYPHLTLIQVNVEPMHYPGTITLPETLQLRLPEGVTCDVVLTSMVTAGHFFLQQPTHPTYPSLSRLDSCMAACYGQGLDIPPLPHPVEAGIICAAHVWNGWYRALVVGPSEESDECDVKFLDYGGYMTLSTSLLRQIRSDFMMLPFQASECYLANVQPAEDDNLWSPEACATFEDLAQGQILQALIVGYADNGIPLVHLYRVQGVSSVFINREMVNRGVARWLEHPL</sequence>
<feature type="compositionally biased region" description="Polar residues" evidence="2">
    <location>
        <begin position="215"/>
        <end position="234"/>
    </location>
</feature>
<accession>A0A9J6F1R8</accession>
<feature type="region of interest" description="Disordered" evidence="2">
    <location>
        <begin position="421"/>
        <end position="442"/>
    </location>
</feature>
<evidence type="ECO:0000259" key="4">
    <source>
        <dbReference type="PROSITE" id="PS50304"/>
    </source>
</evidence>
<dbReference type="InterPro" id="IPR035437">
    <property type="entry name" value="SNase_OB-fold_sf"/>
</dbReference>
<reference evidence="5" key="2">
    <citation type="submission" date="2021-09" db="EMBL/GenBank/DDBJ databases">
        <authorList>
            <person name="Jia N."/>
            <person name="Wang J."/>
            <person name="Shi W."/>
            <person name="Du L."/>
            <person name="Sun Y."/>
            <person name="Zhan W."/>
            <person name="Jiang J."/>
            <person name="Wang Q."/>
            <person name="Zhang B."/>
            <person name="Ji P."/>
            <person name="Sakyi L.B."/>
            <person name="Cui X."/>
            <person name="Yuan T."/>
            <person name="Jiang B."/>
            <person name="Yang W."/>
            <person name="Lam T.T.-Y."/>
            <person name="Chang Q."/>
            <person name="Ding S."/>
            <person name="Wang X."/>
            <person name="Zhu J."/>
            <person name="Ruan X."/>
            <person name="Zhao L."/>
            <person name="Wei J."/>
            <person name="Que T."/>
            <person name="Du C."/>
            <person name="Cheng J."/>
            <person name="Dai P."/>
            <person name="Han X."/>
            <person name="Huang E."/>
            <person name="Gao Y."/>
            <person name="Liu J."/>
            <person name="Shao H."/>
            <person name="Ye R."/>
            <person name="Li L."/>
            <person name="Wei W."/>
            <person name="Wang X."/>
            <person name="Wang C."/>
            <person name="Huo Q."/>
            <person name="Li W."/>
            <person name="Guo W."/>
            <person name="Chen H."/>
            <person name="Chen S."/>
            <person name="Zhou L."/>
            <person name="Zhou L."/>
            <person name="Ni X."/>
            <person name="Tian J."/>
            <person name="Zhou Y."/>
            <person name="Sheng Y."/>
            <person name="Liu T."/>
            <person name="Pan Y."/>
            <person name="Xia L."/>
            <person name="Li J."/>
            <person name="Zhao F."/>
            <person name="Cao W."/>
        </authorList>
    </citation>
    <scope>NUCLEOTIDE SEQUENCE</scope>
    <source>
        <strain evidence="5">Rmic-2018</strain>
        <tissue evidence="5">Larvae</tissue>
    </source>
</reference>
<dbReference type="PANTHER" id="PTHR22948:SF65">
    <property type="entry name" value="A-KINASE ANCHORING PROTEIN 1"/>
    <property type="match status" value="1"/>
</dbReference>
<dbReference type="InterPro" id="IPR004087">
    <property type="entry name" value="KH_dom"/>
</dbReference>
<dbReference type="SMART" id="SM00322">
    <property type="entry name" value="KH"/>
    <property type="match status" value="1"/>
</dbReference>
<dbReference type="Pfam" id="PF00013">
    <property type="entry name" value="KH_1"/>
    <property type="match status" value="1"/>
</dbReference>
<protein>
    <recommendedName>
        <fullName evidence="4">Tudor domain-containing protein</fullName>
    </recommendedName>
</protein>
<feature type="compositionally biased region" description="Polar residues" evidence="2">
    <location>
        <begin position="311"/>
        <end position="322"/>
    </location>
</feature>
<dbReference type="GO" id="GO:0005739">
    <property type="term" value="C:mitochondrion"/>
    <property type="evidence" value="ECO:0007669"/>
    <property type="project" value="UniProtKB-ARBA"/>
</dbReference>
<feature type="domain" description="Tudor" evidence="4">
    <location>
        <begin position="601"/>
        <end position="659"/>
    </location>
</feature>
<feature type="region of interest" description="Disordered" evidence="2">
    <location>
        <begin position="55"/>
        <end position="149"/>
    </location>
</feature>
<dbReference type="InterPro" id="IPR050621">
    <property type="entry name" value="Tudor_domain_containing"/>
</dbReference>
<evidence type="ECO:0000313" key="5">
    <source>
        <dbReference type="EMBL" id="KAH8040505.1"/>
    </source>
</evidence>
<dbReference type="Gene3D" id="2.40.50.90">
    <property type="match status" value="1"/>
</dbReference>
<keyword evidence="3" id="KW-0472">Membrane</keyword>
<feature type="compositionally biased region" description="Basic and acidic residues" evidence="2">
    <location>
        <begin position="95"/>
        <end position="110"/>
    </location>
</feature>
<dbReference type="GO" id="GO:0010468">
    <property type="term" value="P:regulation of gene expression"/>
    <property type="evidence" value="ECO:0007669"/>
    <property type="project" value="UniProtKB-ARBA"/>
</dbReference>
<dbReference type="Gene3D" id="3.30.1370.10">
    <property type="entry name" value="K Homology domain, type 1"/>
    <property type="match status" value="1"/>
</dbReference>
<dbReference type="VEuPathDB" id="VectorBase:LOC119170825"/>
<dbReference type="SUPFAM" id="SSF50199">
    <property type="entry name" value="Staphylococcal nuclease"/>
    <property type="match status" value="1"/>
</dbReference>
<name>A0A9J6F1R8_RHIMP</name>
<feature type="compositionally biased region" description="Pro residues" evidence="2">
    <location>
        <begin position="82"/>
        <end position="93"/>
    </location>
</feature>
<reference evidence="5" key="1">
    <citation type="journal article" date="2020" name="Cell">
        <title>Large-Scale Comparative Analyses of Tick Genomes Elucidate Their Genetic Diversity and Vector Capacities.</title>
        <authorList>
            <consortium name="Tick Genome and Microbiome Consortium (TIGMIC)"/>
            <person name="Jia N."/>
            <person name="Wang J."/>
            <person name="Shi W."/>
            <person name="Du L."/>
            <person name="Sun Y."/>
            <person name="Zhan W."/>
            <person name="Jiang J.F."/>
            <person name="Wang Q."/>
            <person name="Zhang B."/>
            <person name="Ji P."/>
            <person name="Bell-Sakyi L."/>
            <person name="Cui X.M."/>
            <person name="Yuan T.T."/>
            <person name="Jiang B.G."/>
            <person name="Yang W.F."/>
            <person name="Lam T.T."/>
            <person name="Chang Q.C."/>
            <person name="Ding S.J."/>
            <person name="Wang X.J."/>
            <person name="Zhu J.G."/>
            <person name="Ruan X.D."/>
            <person name="Zhao L."/>
            <person name="Wei J.T."/>
            <person name="Ye R.Z."/>
            <person name="Que T.C."/>
            <person name="Du C.H."/>
            <person name="Zhou Y.H."/>
            <person name="Cheng J.X."/>
            <person name="Dai P.F."/>
            <person name="Guo W.B."/>
            <person name="Han X.H."/>
            <person name="Huang E.J."/>
            <person name="Li L.F."/>
            <person name="Wei W."/>
            <person name="Gao Y.C."/>
            <person name="Liu J.Z."/>
            <person name="Shao H.Z."/>
            <person name="Wang X."/>
            <person name="Wang C.C."/>
            <person name="Yang T.C."/>
            <person name="Huo Q.B."/>
            <person name="Li W."/>
            <person name="Chen H.Y."/>
            <person name="Chen S.E."/>
            <person name="Zhou L.G."/>
            <person name="Ni X.B."/>
            <person name="Tian J.H."/>
            <person name="Sheng Y."/>
            <person name="Liu T."/>
            <person name="Pan Y.S."/>
            <person name="Xia L.Y."/>
            <person name="Li J."/>
            <person name="Zhao F."/>
            <person name="Cao W.C."/>
        </authorList>
    </citation>
    <scope>NUCLEOTIDE SEQUENCE</scope>
    <source>
        <strain evidence="5">Rmic-2018</strain>
    </source>
</reference>
<dbReference type="SUPFAM" id="SSF63748">
    <property type="entry name" value="Tudor/PWWP/MBT"/>
    <property type="match status" value="1"/>
</dbReference>
<feature type="compositionally biased region" description="Gly residues" evidence="2">
    <location>
        <begin position="421"/>
        <end position="435"/>
    </location>
</feature>
<feature type="region of interest" description="Disordered" evidence="2">
    <location>
        <begin position="186"/>
        <end position="247"/>
    </location>
</feature>
<dbReference type="CDD" id="cd20407">
    <property type="entry name" value="Tudor_AKAP1"/>
    <property type="match status" value="1"/>
</dbReference>
<dbReference type="InterPro" id="IPR002999">
    <property type="entry name" value="Tudor"/>
</dbReference>
<feature type="transmembrane region" description="Helical" evidence="3">
    <location>
        <begin position="6"/>
        <end position="28"/>
    </location>
</feature>
<evidence type="ECO:0000256" key="3">
    <source>
        <dbReference type="SAM" id="Phobius"/>
    </source>
</evidence>
<dbReference type="InterPro" id="IPR004088">
    <property type="entry name" value="KH_dom_type_1"/>
</dbReference>
<dbReference type="Proteomes" id="UP000821866">
    <property type="component" value="Chromosome 1"/>
</dbReference>
<dbReference type="PANTHER" id="PTHR22948">
    <property type="entry name" value="TUDOR DOMAIN CONTAINING PROTEIN"/>
    <property type="match status" value="1"/>
</dbReference>
<evidence type="ECO:0000313" key="6">
    <source>
        <dbReference type="Proteomes" id="UP000821866"/>
    </source>
</evidence>
<evidence type="ECO:0000256" key="1">
    <source>
        <dbReference type="PROSITE-ProRule" id="PRU00117"/>
    </source>
</evidence>